<gene>
    <name evidence="1" type="ORF">DOTSEDRAFT_28556</name>
</gene>
<reference evidence="1 2" key="2">
    <citation type="journal article" date="2012" name="PLoS Pathog.">
        <title>Diverse lifestyles and strategies of plant pathogenesis encoded in the genomes of eighteen Dothideomycetes fungi.</title>
        <authorList>
            <person name="Ohm R.A."/>
            <person name="Feau N."/>
            <person name="Henrissat B."/>
            <person name="Schoch C.L."/>
            <person name="Horwitz B.A."/>
            <person name="Barry K.W."/>
            <person name="Condon B.J."/>
            <person name="Copeland A.C."/>
            <person name="Dhillon B."/>
            <person name="Glaser F."/>
            <person name="Hesse C.N."/>
            <person name="Kosti I."/>
            <person name="LaButti K."/>
            <person name="Lindquist E.A."/>
            <person name="Lucas S."/>
            <person name="Salamov A.A."/>
            <person name="Bradshaw R.E."/>
            <person name="Ciuffetti L."/>
            <person name="Hamelin R.C."/>
            <person name="Kema G.H.J."/>
            <person name="Lawrence C."/>
            <person name="Scott J.A."/>
            <person name="Spatafora J.W."/>
            <person name="Turgeon B.G."/>
            <person name="de Wit P.J.G.M."/>
            <person name="Zhong S."/>
            <person name="Goodwin S.B."/>
            <person name="Grigoriev I.V."/>
        </authorList>
    </citation>
    <scope>NUCLEOTIDE SEQUENCE [LARGE SCALE GENOMIC DNA]</scope>
    <source>
        <strain evidence="2">NZE10 / CBS 128990</strain>
    </source>
</reference>
<dbReference type="AlphaFoldDB" id="M2WKB1"/>
<dbReference type="Proteomes" id="UP000016933">
    <property type="component" value="Unassembled WGS sequence"/>
</dbReference>
<proteinExistence type="predicted"/>
<sequence length="126" mass="14609">MELDDYAMAYTIGDVAGIALIFQQLISWDDMRFVDDRSARWQKEYTPPVGHQAGQRHSTFGSIDKTPLFQDNPKLFMGQTAWQGGRDTWPLVRYDEPRCLHDGATHWRAPGLRYWGWADMVTKMLT</sequence>
<accession>M2WKB1</accession>
<evidence type="ECO:0000313" key="1">
    <source>
        <dbReference type="EMBL" id="EME39398.1"/>
    </source>
</evidence>
<dbReference type="HOGENOM" id="CLU_1981557_0_0_1"/>
<reference evidence="2" key="1">
    <citation type="journal article" date="2012" name="PLoS Genet.">
        <title>The genomes of the fungal plant pathogens Cladosporium fulvum and Dothistroma septosporum reveal adaptation to different hosts and lifestyles but also signatures of common ancestry.</title>
        <authorList>
            <person name="de Wit P.J.G.M."/>
            <person name="van der Burgt A."/>
            <person name="Oekmen B."/>
            <person name="Stergiopoulos I."/>
            <person name="Abd-Elsalam K.A."/>
            <person name="Aerts A.L."/>
            <person name="Bahkali A.H."/>
            <person name="Beenen H.G."/>
            <person name="Chettri P."/>
            <person name="Cox M.P."/>
            <person name="Datema E."/>
            <person name="de Vries R.P."/>
            <person name="Dhillon B."/>
            <person name="Ganley A.R."/>
            <person name="Griffiths S.A."/>
            <person name="Guo Y."/>
            <person name="Hamelin R.C."/>
            <person name="Henrissat B."/>
            <person name="Kabir M.S."/>
            <person name="Jashni M.K."/>
            <person name="Kema G."/>
            <person name="Klaubauf S."/>
            <person name="Lapidus A."/>
            <person name="Levasseur A."/>
            <person name="Lindquist E."/>
            <person name="Mehrabi R."/>
            <person name="Ohm R.A."/>
            <person name="Owen T.J."/>
            <person name="Salamov A."/>
            <person name="Schwelm A."/>
            <person name="Schijlen E."/>
            <person name="Sun H."/>
            <person name="van den Burg H.A."/>
            <person name="van Ham R.C.H.J."/>
            <person name="Zhang S."/>
            <person name="Goodwin S.B."/>
            <person name="Grigoriev I.V."/>
            <person name="Collemare J."/>
            <person name="Bradshaw R.E."/>
        </authorList>
    </citation>
    <scope>NUCLEOTIDE SEQUENCE [LARGE SCALE GENOMIC DNA]</scope>
    <source>
        <strain evidence="2">NZE10 / CBS 128990</strain>
    </source>
</reference>
<organism evidence="1 2">
    <name type="scientific">Dothistroma septosporum (strain NZE10 / CBS 128990)</name>
    <name type="common">Red band needle blight fungus</name>
    <name type="synonym">Mycosphaerella pini</name>
    <dbReference type="NCBI Taxonomy" id="675120"/>
    <lineage>
        <taxon>Eukaryota</taxon>
        <taxon>Fungi</taxon>
        <taxon>Dikarya</taxon>
        <taxon>Ascomycota</taxon>
        <taxon>Pezizomycotina</taxon>
        <taxon>Dothideomycetes</taxon>
        <taxon>Dothideomycetidae</taxon>
        <taxon>Mycosphaerellales</taxon>
        <taxon>Mycosphaerellaceae</taxon>
        <taxon>Dothistroma</taxon>
    </lineage>
</organism>
<keyword evidence="2" id="KW-1185">Reference proteome</keyword>
<protein>
    <submittedName>
        <fullName evidence="1">Uncharacterized protein</fullName>
    </submittedName>
</protein>
<dbReference type="EMBL" id="KB446545">
    <property type="protein sequence ID" value="EME39398.1"/>
    <property type="molecule type" value="Genomic_DNA"/>
</dbReference>
<name>M2WKB1_DOTSN</name>
<evidence type="ECO:0000313" key="2">
    <source>
        <dbReference type="Proteomes" id="UP000016933"/>
    </source>
</evidence>